<proteinExistence type="predicted"/>
<dbReference type="AlphaFoldDB" id="A0AA91VAK8"/>
<organism evidence="1 2">
    <name type="scientific">Bacillus pseudomycoides</name>
    <dbReference type="NCBI Taxonomy" id="64104"/>
    <lineage>
        <taxon>Bacteria</taxon>
        <taxon>Bacillati</taxon>
        <taxon>Bacillota</taxon>
        <taxon>Bacilli</taxon>
        <taxon>Bacillales</taxon>
        <taxon>Bacillaceae</taxon>
        <taxon>Bacillus</taxon>
        <taxon>Bacillus cereus group</taxon>
    </lineage>
</organism>
<protein>
    <submittedName>
        <fullName evidence="1">Uncharacterized protein</fullName>
    </submittedName>
</protein>
<reference evidence="1 2" key="1">
    <citation type="submission" date="2017-09" db="EMBL/GenBank/DDBJ databases">
        <title>Large-scale bioinformatics analysis of Bacillus genomes uncovers conserved roles of natural products in bacterial physiology.</title>
        <authorList>
            <consortium name="Agbiome Team Llc"/>
            <person name="Bleich R.M."/>
            <person name="Grubbs K.J."/>
            <person name="Santa Maria K.C."/>
            <person name="Allen S.E."/>
            <person name="Farag S."/>
            <person name="Shank E.A."/>
            <person name="Bowers A."/>
        </authorList>
    </citation>
    <scope>NUCLEOTIDE SEQUENCE [LARGE SCALE GENOMIC DNA]</scope>
    <source>
        <strain evidence="1 2">AFS092012</strain>
    </source>
</reference>
<sequence length="120" mass="14111">MELTVLSEQEVTVIAVEVSHYENKYHFRLYKNNEFLQVNFVDEKNRLLSMLPVAAIERGVNKFRLIKEDKRHMVRYGGSSGWILVEAKGNQEVAYVRPMTIEQTLALRYLEDNYIAHLNH</sequence>
<accession>A0AA91VAK8</accession>
<comment type="caution">
    <text evidence="1">The sequence shown here is derived from an EMBL/GenBank/DDBJ whole genome shotgun (WGS) entry which is preliminary data.</text>
</comment>
<gene>
    <name evidence="1" type="ORF">CON65_16010</name>
</gene>
<dbReference type="RefSeq" id="WP_097894702.1">
    <property type="nucleotide sequence ID" value="NZ_NVOR01000057.1"/>
</dbReference>
<name>A0AA91VAK8_9BACI</name>
<dbReference type="EMBL" id="NVOR01000057">
    <property type="protein sequence ID" value="PED81691.1"/>
    <property type="molecule type" value="Genomic_DNA"/>
</dbReference>
<evidence type="ECO:0000313" key="1">
    <source>
        <dbReference type="EMBL" id="PED81691.1"/>
    </source>
</evidence>
<evidence type="ECO:0000313" key="2">
    <source>
        <dbReference type="Proteomes" id="UP000221020"/>
    </source>
</evidence>
<dbReference type="Proteomes" id="UP000221020">
    <property type="component" value="Unassembled WGS sequence"/>
</dbReference>